<accession>A0A4S3IZS9</accession>
<proteinExistence type="predicted"/>
<reference evidence="2 3" key="1">
    <citation type="submission" date="2019-03" db="EMBL/GenBank/DDBJ databases">
        <title>The genome sequence of a newly discovered highly antifungal drug resistant Aspergillus species, Aspergillus tanneri NIH 1004.</title>
        <authorList>
            <person name="Mounaud S."/>
            <person name="Singh I."/>
            <person name="Joardar V."/>
            <person name="Pakala S."/>
            <person name="Pakala S."/>
            <person name="Venepally P."/>
            <person name="Hoover J."/>
            <person name="Nierman W."/>
            <person name="Chung J."/>
            <person name="Losada L."/>
        </authorList>
    </citation>
    <scope>NUCLEOTIDE SEQUENCE [LARGE SCALE GENOMIC DNA]</scope>
    <source>
        <strain evidence="2 3">NIH1004</strain>
    </source>
</reference>
<feature type="compositionally biased region" description="Basic and acidic residues" evidence="1">
    <location>
        <begin position="23"/>
        <end position="37"/>
    </location>
</feature>
<organism evidence="2 3">
    <name type="scientific">Aspergillus tanneri</name>
    <dbReference type="NCBI Taxonomy" id="1220188"/>
    <lineage>
        <taxon>Eukaryota</taxon>
        <taxon>Fungi</taxon>
        <taxon>Dikarya</taxon>
        <taxon>Ascomycota</taxon>
        <taxon>Pezizomycotina</taxon>
        <taxon>Eurotiomycetes</taxon>
        <taxon>Eurotiomycetidae</taxon>
        <taxon>Eurotiales</taxon>
        <taxon>Aspergillaceae</taxon>
        <taxon>Aspergillus</taxon>
        <taxon>Aspergillus subgen. Circumdati</taxon>
    </lineage>
</organism>
<evidence type="ECO:0000313" key="2">
    <source>
        <dbReference type="EMBL" id="THC87742.1"/>
    </source>
</evidence>
<comment type="caution">
    <text evidence="2">The sequence shown here is derived from an EMBL/GenBank/DDBJ whole genome shotgun (WGS) entry which is preliminary data.</text>
</comment>
<dbReference type="VEuPathDB" id="FungiDB:EYZ11_012810"/>
<feature type="region of interest" description="Disordered" evidence="1">
    <location>
        <begin position="16"/>
        <end position="49"/>
    </location>
</feature>
<evidence type="ECO:0000256" key="1">
    <source>
        <dbReference type="SAM" id="MobiDB-lite"/>
    </source>
</evidence>
<evidence type="ECO:0000313" key="3">
    <source>
        <dbReference type="Proteomes" id="UP000308092"/>
    </source>
</evidence>
<name>A0A4S3IZS9_9EURO</name>
<dbReference type="AlphaFoldDB" id="A0A4S3IZS9"/>
<gene>
    <name evidence="2" type="ORF">EYZ11_012810</name>
</gene>
<sequence>MDAFLGEAMRLDHIKYLKGTASTKKENKDKDKGEDKNGPNGDVSGADKETKFAIKLRKKQVQVLKTNLLNRS</sequence>
<keyword evidence="3" id="KW-1185">Reference proteome</keyword>
<protein>
    <submittedName>
        <fullName evidence="2">Uncharacterized protein</fullName>
    </submittedName>
</protein>
<dbReference type="EMBL" id="SOSA01001059">
    <property type="protein sequence ID" value="THC87742.1"/>
    <property type="molecule type" value="Genomic_DNA"/>
</dbReference>
<dbReference type="Proteomes" id="UP000308092">
    <property type="component" value="Unassembled WGS sequence"/>
</dbReference>